<sequence>MANVEVPAILALESMGFTLASQIVNANQEMVWTASGRGNDYVAEDPLSLLGLVKLHEVRGDNWKASDDEIDKYLPMLEGDV</sequence>
<dbReference type="STRING" id="329726.AM1_1520"/>
<dbReference type="EMBL" id="CP000828">
    <property type="protein sequence ID" value="ABW26545.1"/>
    <property type="molecule type" value="Genomic_DNA"/>
</dbReference>
<protein>
    <submittedName>
        <fullName evidence="1">Uncharacterized protein</fullName>
    </submittedName>
</protein>
<organism evidence="1 2">
    <name type="scientific">Acaryochloris marina (strain MBIC 11017)</name>
    <dbReference type="NCBI Taxonomy" id="329726"/>
    <lineage>
        <taxon>Bacteria</taxon>
        <taxon>Bacillati</taxon>
        <taxon>Cyanobacteriota</taxon>
        <taxon>Cyanophyceae</taxon>
        <taxon>Acaryochloridales</taxon>
        <taxon>Acaryochloridaceae</taxon>
        <taxon>Acaryochloris</taxon>
    </lineage>
</organism>
<evidence type="ECO:0000313" key="2">
    <source>
        <dbReference type="Proteomes" id="UP000000268"/>
    </source>
</evidence>
<dbReference type="HOGENOM" id="CLU_2565954_0_0_3"/>
<dbReference type="KEGG" id="amr:AM1_1520"/>
<accession>B0C910</accession>
<proteinExistence type="predicted"/>
<name>B0C910_ACAM1</name>
<dbReference type="Proteomes" id="UP000000268">
    <property type="component" value="Chromosome"/>
</dbReference>
<dbReference type="eggNOG" id="ENOG5033MKR">
    <property type="taxonomic scope" value="Bacteria"/>
</dbReference>
<evidence type="ECO:0000313" key="1">
    <source>
        <dbReference type="EMBL" id="ABW26545.1"/>
    </source>
</evidence>
<dbReference type="AlphaFoldDB" id="B0C910"/>
<gene>
    <name evidence="1" type="ordered locus">AM1_1520</name>
</gene>
<keyword evidence="2" id="KW-1185">Reference proteome</keyword>
<reference evidence="1 2" key="1">
    <citation type="journal article" date="2008" name="Proc. Natl. Acad. Sci. U.S.A.">
        <title>Niche adaptation and genome expansion in the chlorophyll d-producing cyanobacterium Acaryochloris marina.</title>
        <authorList>
            <person name="Swingley W.D."/>
            <person name="Chen M."/>
            <person name="Cheung P.C."/>
            <person name="Conrad A.L."/>
            <person name="Dejesa L.C."/>
            <person name="Hao J."/>
            <person name="Honchak B.M."/>
            <person name="Karbach L.E."/>
            <person name="Kurdoglu A."/>
            <person name="Lahiri S."/>
            <person name="Mastrian S.D."/>
            <person name="Miyashita H."/>
            <person name="Page L."/>
            <person name="Ramakrishna P."/>
            <person name="Satoh S."/>
            <person name="Sattley W.M."/>
            <person name="Shimada Y."/>
            <person name="Taylor H.L."/>
            <person name="Tomo T."/>
            <person name="Tsuchiya T."/>
            <person name="Wang Z.T."/>
            <person name="Raymond J."/>
            <person name="Mimuro M."/>
            <person name="Blankenship R.E."/>
            <person name="Touchman J.W."/>
        </authorList>
    </citation>
    <scope>NUCLEOTIDE SEQUENCE [LARGE SCALE GENOMIC DNA]</scope>
    <source>
        <strain evidence="2">MBIC 11017</strain>
    </source>
</reference>